<proteinExistence type="inferred from homology"/>
<dbReference type="Pfam" id="PF00378">
    <property type="entry name" value="ECH_1"/>
    <property type="match status" value="1"/>
</dbReference>
<evidence type="ECO:0000256" key="3">
    <source>
        <dbReference type="RuleBase" id="RU003707"/>
    </source>
</evidence>
<dbReference type="InParanoid" id="A0A1Z5KLZ8"/>
<evidence type="ECO:0000256" key="1">
    <source>
        <dbReference type="ARBA" id="ARBA00005254"/>
    </source>
</evidence>
<dbReference type="AlphaFoldDB" id="A0A1Z5KLZ8"/>
<gene>
    <name evidence="4" type="ORF">FisN_23Lh125</name>
</gene>
<dbReference type="OrthoDB" id="410701at2759"/>
<dbReference type="InterPro" id="IPR001753">
    <property type="entry name" value="Enoyl-CoA_hydra/iso"/>
</dbReference>
<name>A0A1Z5KLZ8_FISSO</name>
<dbReference type="GO" id="GO:0006635">
    <property type="term" value="P:fatty acid beta-oxidation"/>
    <property type="evidence" value="ECO:0007669"/>
    <property type="project" value="TreeGrafter"/>
</dbReference>
<evidence type="ECO:0000256" key="2">
    <source>
        <dbReference type="ARBA" id="ARBA00023239"/>
    </source>
</evidence>
<dbReference type="PROSITE" id="PS00166">
    <property type="entry name" value="ENOYL_COA_HYDRATASE"/>
    <property type="match status" value="1"/>
</dbReference>
<dbReference type="Gene3D" id="3.90.226.10">
    <property type="entry name" value="2-enoyl-CoA Hydratase, Chain A, domain 1"/>
    <property type="match status" value="1"/>
</dbReference>
<organism evidence="4 5">
    <name type="scientific">Fistulifera solaris</name>
    <name type="common">Oleaginous diatom</name>
    <dbReference type="NCBI Taxonomy" id="1519565"/>
    <lineage>
        <taxon>Eukaryota</taxon>
        <taxon>Sar</taxon>
        <taxon>Stramenopiles</taxon>
        <taxon>Ochrophyta</taxon>
        <taxon>Bacillariophyta</taxon>
        <taxon>Bacillariophyceae</taxon>
        <taxon>Bacillariophycidae</taxon>
        <taxon>Naviculales</taxon>
        <taxon>Naviculaceae</taxon>
        <taxon>Fistulifera</taxon>
    </lineage>
</organism>
<protein>
    <submittedName>
        <fullName evidence="4">Methylglutaconyl-CoA hydratase</fullName>
        <ecNumber evidence="4">4.2.1.18</ecNumber>
    </submittedName>
</protein>
<evidence type="ECO:0000313" key="5">
    <source>
        <dbReference type="Proteomes" id="UP000198406"/>
    </source>
</evidence>
<dbReference type="Gene3D" id="1.10.12.10">
    <property type="entry name" value="Lyase 2-enoyl-coa Hydratase, Chain A, domain 2"/>
    <property type="match status" value="1"/>
</dbReference>
<keyword evidence="5" id="KW-1185">Reference proteome</keyword>
<comment type="similarity">
    <text evidence="1 3">Belongs to the enoyl-CoA hydratase/isomerase family.</text>
</comment>
<dbReference type="InterPro" id="IPR029045">
    <property type="entry name" value="ClpP/crotonase-like_dom_sf"/>
</dbReference>
<dbReference type="EMBL" id="BDSP01000255">
    <property type="protein sequence ID" value="GAX27306.1"/>
    <property type="molecule type" value="Genomic_DNA"/>
</dbReference>
<dbReference type="FunFam" id="3.90.226.10:FF:000009">
    <property type="entry name" value="Carnitinyl-CoA dehydratase"/>
    <property type="match status" value="1"/>
</dbReference>
<dbReference type="InterPro" id="IPR014748">
    <property type="entry name" value="Enoyl-CoA_hydra_C"/>
</dbReference>
<sequence>MYLIRVTRLLAGNKRPRWFSSEPQVTSTLTSSEIGLITLNHPPANAMGRVFLQQLKHEMKSMEDARCIILHSALAPKVFSAGADLKERATMTMEEAEAFVVQLRTTVQELSDLPVPVIAAIDGVAVGGGLELALAADLRVISARSKVGLPETSLAIVPGAGGTQRLPRLIGEGRAKELIWTGRRLSGVEAAEYGLATRLVENEESTLETAMKLAEEIAKKGPVAIRASKWSIHEGMKEASMENALEVERQAYARVLPTKDRLEGLAAFREGRTPNYRGE</sequence>
<dbReference type="CDD" id="cd06558">
    <property type="entry name" value="crotonase-like"/>
    <property type="match status" value="1"/>
</dbReference>
<comment type="caution">
    <text evidence="4">The sequence shown here is derived from an EMBL/GenBank/DDBJ whole genome shotgun (WGS) entry which is preliminary data.</text>
</comment>
<dbReference type="EC" id="4.2.1.18" evidence="4"/>
<dbReference type="PANTHER" id="PTHR11941">
    <property type="entry name" value="ENOYL-COA HYDRATASE-RELATED"/>
    <property type="match status" value="1"/>
</dbReference>
<reference evidence="4 5" key="1">
    <citation type="journal article" date="2015" name="Plant Cell">
        <title>Oil accumulation by the oleaginous diatom Fistulifera solaris as revealed by the genome and transcriptome.</title>
        <authorList>
            <person name="Tanaka T."/>
            <person name="Maeda Y."/>
            <person name="Veluchamy A."/>
            <person name="Tanaka M."/>
            <person name="Abida H."/>
            <person name="Marechal E."/>
            <person name="Bowler C."/>
            <person name="Muto M."/>
            <person name="Sunaga Y."/>
            <person name="Tanaka M."/>
            <person name="Yoshino T."/>
            <person name="Taniguchi T."/>
            <person name="Fukuda Y."/>
            <person name="Nemoto M."/>
            <person name="Matsumoto M."/>
            <person name="Wong P.S."/>
            <person name="Aburatani S."/>
            <person name="Fujibuchi W."/>
        </authorList>
    </citation>
    <scope>NUCLEOTIDE SEQUENCE [LARGE SCALE GENOMIC DNA]</scope>
    <source>
        <strain evidence="4 5">JPCC DA0580</strain>
    </source>
</reference>
<dbReference type="GO" id="GO:0004490">
    <property type="term" value="F:methylglutaconyl-CoA hydratase activity"/>
    <property type="evidence" value="ECO:0007669"/>
    <property type="project" value="UniProtKB-EC"/>
</dbReference>
<dbReference type="GO" id="GO:0005739">
    <property type="term" value="C:mitochondrion"/>
    <property type="evidence" value="ECO:0007669"/>
    <property type="project" value="TreeGrafter"/>
</dbReference>
<dbReference type="Proteomes" id="UP000198406">
    <property type="component" value="Unassembled WGS sequence"/>
</dbReference>
<dbReference type="SUPFAM" id="SSF52096">
    <property type="entry name" value="ClpP/crotonase"/>
    <property type="match status" value="1"/>
</dbReference>
<evidence type="ECO:0000313" key="4">
    <source>
        <dbReference type="EMBL" id="GAX27306.1"/>
    </source>
</evidence>
<dbReference type="InterPro" id="IPR018376">
    <property type="entry name" value="Enoyl-CoA_hyd/isom_CS"/>
</dbReference>
<dbReference type="FunFam" id="1.10.12.10:FF:000001">
    <property type="entry name" value="Probable enoyl-CoA hydratase, mitochondrial"/>
    <property type="match status" value="1"/>
</dbReference>
<keyword evidence="2 4" id="KW-0456">Lyase</keyword>
<dbReference type="PANTHER" id="PTHR11941:SF171">
    <property type="entry name" value="SD19268P"/>
    <property type="match status" value="1"/>
</dbReference>
<accession>A0A1Z5KLZ8</accession>